<evidence type="ECO:0000313" key="3">
    <source>
        <dbReference type="EMBL" id="WHY52377.1"/>
    </source>
</evidence>
<dbReference type="EMBL" id="CP126101">
    <property type="protein sequence ID" value="WHY52377.1"/>
    <property type="molecule type" value="Genomic_DNA"/>
</dbReference>
<name>A0AAX3WZ52_9BACI</name>
<dbReference type="SUPFAM" id="SSF53448">
    <property type="entry name" value="Nucleotide-diphospho-sugar transferases"/>
    <property type="match status" value="1"/>
</dbReference>
<protein>
    <submittedName>
        <fullName evidence="3">Glycosyltransferase</fullName>
        <ecNumber evidence="3">2.4.-.-</ecNumber>
    </submittedName>
</protein>
<accession>A0AAX3WZ52</accession>
<dbReference type="InterPro" id="IPR001173">
    <property type="entry name" value="Glyco_trans_2-like"/>
</dbReference>
<dbReference type="Gene3D" id="3.90.550.10">
    <property type="entry name" value="Spore Coat Polysaccharide Biosynthesis Protein SpsA, Chain A"/>
    <property type="match status" value="1"/>
</dbReference>
<dbReference type="AlphaFoldDB" id="A0AAX3WZ52"/>
<keyword evidence="3" id="KW-0808">Transferase</keyword>
<gene>
    <name evidence="3" type="ORF">QNH24_03815</name>
</gene>
<evidence type="ECO:0000256" key="1">
    <source>
        <dbReference type="ARBA" id="ARBA00006739"/>
    </source>
</evidence>
<keyword evidence="3" id="KW-0328">Glycosyltransferase</keyword>
<dbReference type="Proteomes" id="UP001178322">
    <property type="component" value="Chromosome"/>
</dbReference>
<dbReference type="GO" id="GO:0016758">
    <property type="term" value="F:hexosyltransferase activity"/>
    <property type="evidence" value="ECO:0007669"/>
    <property type="project" value="UniProtKB-ARBA"/>
</dbReference>
<dbReference type="PANTHER" id="PTHR22916">
    <property type="entry name" value="GLYCOSYLTRANSFERASE"/>
    <property type="match status" value="1"/>
</dbReference>
<sequence>MQPKVSVFMITYNHQKFIGEAIESVMNQDYGNIELVIGEDCSTDNTLEIVKKYKEKYSEKIKLILHKQNVGMHRNTESVIKACDGDYVALIEGDDYWTDNQKISKQVKFLEENKEYAICFHRAKIVNDTNVPFAEYLPSLQNRREEFSIYDFIDGLYMPTASTVFRNNKIHQFPEWYFNLSLYIDRMFHLMNGQYGKIKFLNETMSVYRVHSGGFWSIHQDENKVKTLKERIYLLENFNSYSNNKYEQVIRFAVQKCKMEILVEETAKNIQLTLKVKKQLRGILDITINGRDIYLFGSGRAGQKALDFLKCLGYSIKGYLDNDQKKWNTEVNAIKVECPKTFDYRNKVIFIASEFHKEIGQQLESFGLVADKDFYVFLNLLSEKQELMM</sequence>
<dbReference type="RefSeq" id="WP_283870829.1">
    <property type="nucleotide sequence ID" value="NZ_CP126101.1"/>
</dbReference>
<dbReference type="InterPro" id="IPR029044">
    <property type="entry name" value="Nucleotide-diphossugar_trans"/>
</dbReference>
<feature type="domain" description="Glycosyltransferase 2-like" evidence="2">
    <location>
        <begin position="6"/>
        <end position="137"/>
    </location>
</feature>
<comment type="similarity">
    <text evidence="1">Belongs to the glycosyltransferase 2 family.</text>
</comment>
<organism evidence="3 4">
    <name type="scientific">Lysinibacillus pakistanensis</name>
    <dbReference type="NCBI Taxonomy" id="759811"/>
    <lineage>
        <taxon>Bacteria</taxon>
        <taxon>Bacillati</taxon>
        <taxon>Bacillota</taxon>
        <taxon>Bacilli</taxon>
        <taxon>Bacillales</taxon>
        <taxon>Bacillaceae</taxon>
        <taxon>Lysinibacillus</taxon>
    </lineage>
</organism>
<evidence type="ECO:0000313" key="4">
    <source>
        <dbReference type="Proteomes" id="UP001178322"/>
    </source>
</evidence>
<dbReference type="EC" id="2.4.-.-" evidence="3"/>
<dbReference type="Pfam" id="PF00535">
    <property type="entry name" value="Glycos_transf_2"/>
    <property type="match status" value="1"/>
</dbReference>
<proteinExistence type="inferred from homology"/>
<reference evidence="3" key="1">
    <citation type="submission" date="2023-05" db="EMBL/GenBank/DDBJ databases">
        <title>Comparative genomics of Bacillaceae isolates and their secondary metabolite potential.</title>
        <authorList>
            <person name="Song L."/>
            <person name="Nielsen L.J."/>
            <person name="Mohite O."/>
            <person name="Xu X."/>
            <person name="Weber T."/>
            <person name="Kovacs A.T."/>
        </authorList>
    </citation>
    <scope>NUCLEOTIDE SEQUENCE</scope>
    <source>
        <strain evidence="3">LY1</strain>
    </source>
</reference>
<dbReference type="PANTHER" id="PTHR22916:SF3">
    <property type="entry name" value="UDP-GLCNAC:BETAGAL BETA-1,3-N-ACETYLGLUCOSAMINYLTRANSFERASE-LIKE PROTEIN 1"/>
    <property type="match status" value="1"/>
</dbReference>
<evidence type="ECO:0000259" key="2">
    <source>
        <dbReference type="Pfam" id="PF00535"/>
    </source>
</evidence>